<sequence length="219" mass="23520">MSDGPGQDDAPDPAANGSQRRRKLSALLVEIAEDPARERISVADMLELMKARAFGAMLLIFAAPNIVPNIPGTSALLAIPLLYLTAQMMLGRPPQLPRFIAERSISRADFGRLMIRTAPYLARAERLLVPRLHVMTGPAVQRWVGGLCLVLSIVLILPVPLGNMLPGLAISVIALGILERDGLWVLIGIVISLLSLVIVSGVIWALIKAVAFLLANVFA</sequence>
<dbReference type="EMBL" id="QZEW01000048">
    <property type="protein sequence ID" value="RJL12553.1"/>
    <property type="molecule type" value="Genomic_DNA"/>
</dbReference>
<organism evidence="3 4">
    <name type="scientific">Paracoccus siganidrum</name>
    <dbReference type="NCBI Taxonomy" id="1276757"/>
    <lineage>
        <taxon>Bacteria</taxon>
        <taxon>Pseudomonadati</taxon>
        <taxon>Pseudomonadota</taxon>
        <taxon>Alphaproteobacteria</taxon>
        <taxon>Rhodobacterales</taxon>
        <taxon>Paracoccaceae</taxon>
        <taxon>Paracoccus</taxon>
    </lineage>
</organism>
<evidence type="ECO:0000256" key="1">
    <source>
        <dbReference type="SAM" id="MobiDB-lite"/>
    </source>
</evidence>
<feature type="transmembrane region" description="Helical" evidence="2">
    <location>
        <begin position="183"/>
        <end position="207"/>
    </location>
</feature>
<dbReference type="InterPro" id="IPR010331">
    <property type="entry name" value="ExoD"/>
</dbReference>
<gene>
    <name evidence="3" type="ORF">D3P05_12405</name>
</gene>
<evidence type="ECO:0000313" key="4">
    <source>
        <dbReference type="Proteomes" id="UP000283587"/>
    </source>
</evidence>
<name>A0A419A5U5_9RHOB</name>
<dbReference type="PIRSF" id="PIRSF033239">
    <property type="entry name" value="ExoD"/>
    <property type="match status" value="1"/>
</dbReference>
<dbReference type="AlphaFoldDB" id="A0A419A5U5"/>
<dbReference type="Pfam" id="PF06055">
    <property type="entry name" value="ExoD"/>
    <property type="match status" value="1"/>
</dbReference>
<evidence type="ECO:0000313" key="3">
    <source>
        <dbReference type="EMBL" id="RJL12553.1"/>
    </source>
</evidence>
<accession>A0A419A5U5</accession>
<reference evidence="4" key="1">
    <citation type="submission" date="2018-09" db="EMBL/GenBank/DDBJ databases">
        <title>Paracoccus onubensis nov. sp. a moderate halophilic bacterium isolated from Gruta de las Maravillas (Aracena, Spain).</title>
        <authorList>
            <person name="Jurado V."/>
            <person name="Gutierrez-Patricio S."/>
            <person name="Gonzalez-Pimentel J.L."/>
            <person name="Miller A.Z."/>
            <person name="Laiz L."/>
            <person name="Saiz-Jimenez C."/>
        </authorList>
    </citation>
    <scope>NUCLEOTIDE SEQUENCE [LARGE SCALE GENOMIC DNA]</scope>
    <source>
        <strain evidence="4">DSM 26381</strain>
    </source>
</reference>
<keyword evidence="2" id="KW-0812">Transmembrane</keyword>
<comment type="caution">
    <text evidence="3">The sequence shown here is derived from an EMBL/GenBank/DDBJ whole genome shotgun (WGS) entry which is preliminary data.</text>
</comment>
<dbReference type="OrthoDB" id="8550083at2"/>
<proteinExistence type="predicted"/>
<feature type="transmembrane region" description="Helical" evidence="2">
    <location>
        <begin position="144"/>
        <end position="177"/>
    </location>
</feature>
<evidence type="ECO:0000256" key="2">
    <source>
        <dbReference type="SAM" id="Phobius"/>
    </source>
</evidence>
<dbReference type="RefSeq" id="WP_119898481.1">
    <property type="nucleotide sequence ID" value="NZ_QNRC01000007.1"/>
</dbReference>
<protein>
    <submittedName>
        <fullName evidence="3">Exopolysaccharide biosynthesis protein</fullName>
    </submittedName>
</protein>
<keyword evidence="2" id="KW-1133">Transmembrane helix</keyword>
<dbReference type="PANTHER" id="PTHR41795:SF1">
    <property type="entry name" value="EXOPOLYSACCHARIDE SYNTHESIS PROTEIN"/>
    <property type="match status" value="1"/>
</dbReference>
<keyword evidence="4" id="KW-1185">Reference proteome</keyword>
<dbReference type="PANTHER" id="PTHR41795">
    <property type="entry name" value="EXOPOLYSACCHARIDE SYNTHESIS PROTEIN"/>
    <property type="match status" value="1"/>
</dbReference>
<feature type="region of interest" description="Disordered" evidence="1">
    <location>
        <begin position="1"/>
        <end position="20"/>
    </location>
</feature>
<dbReference type="Proteomes" id="UP000283587">
    <property type="component" value="Unassembled WGS sequence"/>
</dbReference>
<keyword evidence="2" id="KW-0472">Membrane</keyword>
<feature type="compositionally biased region" description="Low complexity" evidence="1">
    <location>
        <begin position="1"/>
        <end position="17"/>
    </location>
</feature>